<dbReference type="OrthoDB" id="1158011at2759"/>
<name>A0A016S6K1_9BILA</name>
<dbReference type="Proteomes" id="UP000024635">
    <property type="component" value="Unassembled WGS sequence"/>
</dbReference>
<accession>A0A016S6K1</accession>
<evidence type="ECO:0008006" key="3">
    <source>
        <dbReference type="Google" id="ProtNLM"/>
    </source>
</evidence>
<proteinExistence type="predicted"/>
<keyword evidence="2" id="KW-1185">Reference proteome</keyword>
<evidence type="ECO:0000313" key="2">
    <source>
        <dbReference type="Proteomes" id="UP000024635"/>
    </source>
</evidence>
<comment type="caution">
    <text evidence="1">The sequence shown here is derived from an EMBL/GenBank/DDBJ whole genome shotgun (WGS) entry which is preliminary data.</text>
</comment>
<dbReference type="AlphaFoldDB" id="A0A016S6K1"/>
<gene>
    <name evidence="1" type="primary">Acey_s0287.g1439</name>
    <name evidence="1" type="synonym">Acey-sqv-2</name>
    <name evidence="1" type="ORF">Y032_0287g1439</name>
</gene>
<evidence type="ECO:0000313" key="1">
    <source>
        <dbReference type="EMBL" id="EYB85967.1"/>
    </source>
</evidence>
<protein>
    <recommendedName>
        <fullName evidence="3">Hexosyltransferase</fullName>
    </recommendedName>
</protein>
<organism evidence="1 2">
    <name type="scientific">Ancylostoma ceylanicum</name>
    <dbReference type="NCBI Taxonomy" id="53326"/>
    <lineage>
        <taxon>Eukaryota</taxon>
        <taxon>Metazoa</taxon>
        <taxon>Ecdysozoa</taxon>
        <taxon>Nematoda</taxon>
        <taxon>Chromadorea</taxon>
        <taxon>Rhabditida</taxon>
        <taxon>Rhabditina</taxon>
        <taxon>Rhabditomorpha</taxon>
        <taxon>Strongyloidea</taxon>
        <taxon>Ancylostomatidae</taxon>
        <taxon>Ancylostomatinae</taxon>
        <taxon>Ancylostoma</taxon>
    </lineage>
</organism>
<reference evidence="2" key="1">
    <citation type="journal article" date="2015" name="Nat. Genet.">
        <title>The genome and transcriptome of the zoonotic hookworm Ancylostoma ceylanicum identify infection-specific gene families.</title>
        <authorList>
            <person name="Schwarz E.M."/>
            <person name="Hu Y."/>
            <person name="Antoshechkin I."/>
            <person name="Miller M.M."/>
            <person name="Sternberg P.W."/>
            <person name="Aroian R.V."/>
        </authorList>
    </citation>
    <scope>NUCLEOTIDE SEQUENCE</scope>
    <source>
        <strain evidence="2">HY135</strain>
    </source>
</reference>
<dbReference type="EMBL" id="JARK01001623">
    <property type="protein sequence ID" value="EYB85967.1"/>
    <property type="molecule type" value="Genomic_DNA"/>
</dbReference>
<sequence length="103" mass="11258">MSFLRKYLFAAIGICVVCTLIISYNCTCAPEGMADIRTPHRDSPAATAAAQTALDETYLLVMIMSSPNDSAVRAVIRDTWLRLSRKGPAVVMHRFPIGTKKLG</sequence>